<dbReference type="PATRIC" id="fig|1261.5.peg.1943"/>
<feature type="domain" description="Acyl-CoA dehydrogenase/oxidase N-terminal" evidence="1">
    <location>
        <begin position="6"/>
        <end position="50"/>
    </location>
</feature>
<dbReference type="GO" id="GO:0050660">
    <property type="term" value="F:flavin adenine dinucleotide binding"/>
    <property type="evidence" value="ECO:0007669"/>
    <property type="project" value="InterPro"/>
</dbReference>
<proteinExistence type="predicted"/>
<dbReference type="InterPro" id="IPR037069">
    <property type="entry name" value="AcylCoA_DH/ox_N_sf"/>
</dbReference>
<accession>A0A135YLT7</accession>
<evidence type="ECO:0000313" key="3">
    <source>
        <dbReference type="Proteomes" id="UP000070326"/>
    </source>
</evidence>
<dbReference type="RefSeq" id="WP_242863373.1">
    <property type="nucleotide sequence ID" value="NZ_CAXUJS010000008.1"/>
</dbReference>
<organism evidence="2 3">
    <name type="scientific">Peptostreptococcus anaerobius</name>
    <dbReference type="NCBI Taxonomy" id="1261"/>
    <lineage>
        <taxon>Bacteria</taxon>
        <taxon>Bacillati</taxon>
        <taxon>Bacillota</taxon>
        <taxon>Clostridia</taxon>
        <taxon>Peptostreptococcales</taxon>
        <taxon>Peptostreptococcaceae</taxon>
        <taxon>Peptostreptococcus</taxon>
    </lineage>
</organism>
<name>A0A135YLT7_9FIRM</name>
<comment type="caution">
    <text evidence="2">The sequence shown here is derived from an EMBL/GenBank/DDBJ whole genome shotgun (WGS) entry which is preliminary data.</text>
</comment>
<protein>
    <recommendedName>
        <fullName evidence="1">Acyl-CoA dehydrogenase/oxidase N-terminal domain-containing protein</fullName>
    </recommendedName>
</protein>
<dbReference type="EMBL" id="LSQZ01000099">
    <property type="protein sequence ID" value="KXI10346.1"/>
    <property type="molecule type" value="Genomic_DNA"/>
</dbReference>
<dbReference type="Gene3D" id="1.10.540.10">
    <property type="entry name" value="Acyl-CoA dehydrogenase/oxidase, N-terminal domain"/>
    <property type="match status" value="1"/>
</dbReference>
<reference evidence="2 3" key="1">
    <citation type="submission" date="2016-02" db="EMBL/GenBank/DDBJ databases">
        <authorList>
            <person name="Wen L."/>
            <person name="He K."/>
            <person name="Yang H."/>
        </authorList>
    </citation>
    <scope>NUCLEOTIDE SEQUENCE [LARGE SCALE GENOMIC DNA]</scope>
    <source>
        <strain evidence="2 3">MJR8628A</strain>
    </source>
</reference>
<dbReference type="InterPro" id="IPR009100">
    <property type="entry name" value="AcylCoA_DH/oxidase_NM_dom_sf"/>
</dbReference>
<gene>
    <name evidence="2" type="ORF">HMPREF3195_01932</name>
</gene>
<dbReference type="InterPro" id="IPR013786">
    <property type="entry name" value="AcylCoA_DH/ox_N"/>
</dbReference>
<dbReference type="Proteomes" id="UP000070326">
    <property type="component" value="Unassembled WGS sequence"/>
</dbReference>
<dbReference type="GO" id="GO:0016627">
    <property type="term" value="F:oxidoreductase activity, acting on the CH-CH group of donors"/>
    <property type="evidence" value="ECO:0007669"/>
    <property type="project" value="InterPro"/>
</dbReference>
<dbReference type="Pfam" id="PF02771">
    <property type="entry name" value="Acyl-CoA_dh_N"/>
    <property type="match status" value="1"/>
</dbReference>
<dbReference type="STRING" id="1261.HMPREF3195_01932"/>
<dbReference type="SUPFAM" id="SSF56645">
    <property type="entry name" value="Acyl-CoA dehydrogenase NM domain-like"/>
    <property type="match status" value="1"/>
</dbReference>
<dbReference type="AlphaFoldDB" id="A0A135YLT7"/>
<evidence type="ECO:0000259" key="1">
    <source>
        <dbReference type="Pfam" id="PF02771"/>
    </source>
</evidence>
<dbReference type="eggNOG" id="COG1960">
    <property type="taxonomic scope" value="Bacteria"/>
</dbReference>
<sequence>MDFSLTREQEMIKKLAAQFVEEVLEPVAADVYLSHTFHVDNFRKMAKLGF</sequence>
<evidence type="ECO:0000313" key="2">
    <source>
        <dbReference type="EMBL" id="KXI10346.1"/>
    </source>
</evidence>